<reference evidence="1" key="1">
    <citation type="submission" date="2022-11" db="EMBL/GenBank/DDBJ databases">
        <title>Centuries of genome instability and evolution in soft-shell clam transmissible cancer (bioRxiv).</title>
        <authorList>
            <person name="Hart S.F.M."/>
            <person name="Yonemitsu M.A."/>
            <person name="Giersch R.M."/>
            <person name="Beal B.F."/>
            <person name="Arriagada G."/>
            <person name="Davis B.W."/>
            <person name="Ostrander E.A."/>
            <person name="Goff S.P."/>
            <person name="Metzger M.J."/>
        </authorList>
    </citation>
    <scope>NUCLEOTIDE SEQUENCE</scope>
    <source>
        <strain evidence="1">MELC-2E11</strain>
        <tissue evidence="1">Siphon/mantle</tissue>
    </source>
</reference>
<gene>
    <name evidence="1" type="ORF">MAR_027178</name>
</gene>
<evidence type="ECO:0000313" key="1">
    <source>
        <dbReference type="EMBL" id="WAR12998.1"/>
    </source>
</evidence>
<dbReference type="EMBL" id="CP111019">
    <property type="protein sequence ID" value="WAR12998.1"/>
    <property type="molecule type" value="Genomic_DNA"/>
</dbReference>
<keyword evidence="2" id="KW-1185">Reference proteome</keyword>
<sequence>MQYPVLESIFNPGNNRIDTNFHMGAILQNNTGNFVPIHLMKLEAFYQCALWLYIQWRGRKQDLKVTVGAYKADLTLIEDCVTS</sequence>
<evidence type="ECO:0000313" key="2">
    <source>
        <dbReference type="Proteomes" id="UP001164746"/>
    </source>
</evidence>
<organism evidence="1 2">
    <name type="scientific">Mya arenaria</name>
    <name type="common">Soft-shell clam</name>
    <dbReference type="NCBI Taxonomy" id="6604"/>
    <lineage>
        <taxon>Eukaryota</taxon>
        <taxon>Metazoa</taxon>
        <taxon>Spiralia</taxon>
        <taxon>Lophotrochozoa</taxon>
        <taxon>Mollusca</taxon>
        <taxon>Bivalvia</taxon>
        <taxon>Autobranchia</taxon>
        <taxon>Heteroconchia</taxon>
        <taxon>Euheterodonta</taxon>
        <taxon>Imparidentia</taxon>
        <taxon>Neoheterodontei</taxon>
        <taxon>Myida</taxon>
        <taxon>Myoidea</taxon>
        <taxon>Myidae</taxon>
        <taxon>Mya</taxon>
    </lineage>
</organism>
<name>A0ABY7EWU8_MYAAR</name>
<protein>
    <submittedName>
        <fullName evidence="1">Uncharacterized protein</fullName>
    </submittedName>
</protein>
<proteinExistence type="predicted"/>
<accession>A0ABY7EWU8</accession>
<dbReference type="Proteomes" id="UP001164746">
    <property type="component" value="Chromosome 8"/>
</dbReference>